<dbReference type="KEGG" id="aup:AsAng_0027950"/>
<feature type="transmembrane region" description="Helical" evidence="7">
    <location>
        <begin position="25"/>
        <end position="45"/>
    </location>
</feature>
<evidence type="ECO:0000256" key="6">
    <source>
        <dbReference type="ARBA" id="ARBA00023136"/>
    </source>
</evidence>
<feature type="transmembrane region" description="Helical" evidence="7">
    <location>
        <begin position="57"/>
        <end position="75"/>
    </location>
</feature>
<evidence type="ECO:0000313" key="8">
    <source>
        <dbReference type="EMBL" id="BDS12080.1"/>
    </source>
</evidence>
<evidence type="ECO:0000256" key="2">
    <source>
        <dbReference type="ARBA" id="ARBA00011006"/>
    </source>
</evidence>
<keyword evidence="6 7" id="KW-0472">Membrane</keyword>
<dbReference type="EMBL" id="AP026867">
    <property type="protein sequence ID" value="BDS12080.1"/>
    <property type="molecule type" value="Genomic_DNA"/>
</dbReference>
<evidence type="ECO:0000256" key="4">
    <source>
        <dbReference type="ARBA" id="ARBA00022692"/>
    </source>
</evidence>
<organism evidence="8 9">
    <name type="scientific">Aureispira anguillae</name>
    <dbReference type="NCBI Taxonomy" id="2864201"/>
    <lineage>
        <taxon>Bacteria</taxon>
        <taxon>Pseudomonadati</taxon>
        <taxon>Bacteroidota</taxon>
        <taxon>Saprospiria</taxon>
        <taxon>Saprospirales</taxon>
        <taxon>Saprospiraceae</taxon>
        <taxon>Aureispira</taxon>
    </lineage>
</organism>
<sequence>MYALIIGGIAGWLASNFMKGKGMGIIMNVILGIIGAFVGVFVFGLLGITIDGILGDIARPTCGAIIVLFIARVLAK</sequence>
<dbReference type="PANTHER" id="PTHR33884:SF3">
    <property type="entry name" value="UPF0410 PROTEIN YMGE"/>
    <property type="match status" value="1"/>
</dbReference>
<keyword evidence="3" id="KW-1003">Cell membrane</keyword>
<keyword evidence="9" id="KW-1185">Reference proteome</keyword>
<evidence type="ECO:0000256" key="3">
    <source>
        <dbReference type="ARBA" id="ARBA00022475"/>
    </source>
</evidence>
<reference evidence="8" key="1">
    <citation type="submission" date="2022-09" db="EMBL/GenBank/DDBJ databases">
        <title>Aureispira anguillicida sp. nov., isolated from Leptocephalus of Japanese eel Anguilla japonica.</title>
        <authorList>
            <person name="Yuasa K."/>
            <person name="Mekata T."/>
            <person name="Ikunari K."/>
        </authorList>
    </citation>
    <scope>NUCLEOTIDE SEQUENCE</scope>
    <source>
        <strain evidence="8">EL160426</strain>
    </source>
</reference>
<evidence type="ECO:0000313" key="9">
    <source>
        <dbReference type="Proteomes" id="UP001060919"/>
    </source>
</evidence>
<proteinExistence type="inferred from homology"/>
<evidence type="ECO:0000256" key="7">
    <source>
        <dbReference type="SAM" id="Phobius"/>
    </source>
</evidence>
<name>A0A915YFA5_9BACT</name>
<comment type="similarity">
    <text evidence="2">Belongs to the UPF0410 family.</text>
</comment>
<dbReference type="Proteomes" id="UP001060919">
    <property type="component" value="Chromosome"/>
</dbReference>
<dbReference type="PANTHER" id="PTHR33884">
    <property type="entry name" value="UPF0410 PROTEIN YMGE"/>
    <property type="match status" value="1"/>
</dbReference>
<dbReference type="RefSeq" id="WP_264793199.1">
    <property type="nucleotide sequence ID" value="NZ_AP026867.1"/>
</dbReference>
<keyword evidence="5 7" id="KW-1133">Transmembrane helix</keyword>
<accession>A0A915YFA5</accession>
<keyword evidence="4 7" id="KW-0812">Transmembrane</keyword>
<protein>
    <submittedName>
        <fullName evidence="8">GlsB/YeaQ/YmgE family stress response membrane protein</fullName>
    </submittedName>
</protein>
<evidence type="ECO:0000256" key="5">
    <source>
        <dbReference type="ARBA" id="ARBA00022989"/>
    </source>
</evidence>
<dbReference type="Pfam" id="PF04226">
    <property type="entry name" value="Transgly_assoc"/>
    <property type="match status" value="1"/>
</dbReference>
<dbReference type="InterPro" id="IPR007341">
    <property type="entry name" value="Transgly_assoc"/>
</dbReference>
<comment type="subcellular location">
    <subcellularLocation>
        <location evidence="1">Cell membrane</location>
        <topology evidence="1">Multi-pass membrane protein</topology>
    </subcellularLocation>
</comment>
<evidence type="ECO:0000256" key="1">
    <source>
        <dbReference type="ARBA" id="ARBA00004651"/>
    </source>
</evidence>
<gene>
    <name evidence="8" type="ORF">AsAng_0027950</name>
</gene>
<dbReference type="GO" id="GO:0005886">
    <property type="term" value="C:plasma membrane"/>
    <property type="evidence" value="ECO:0007669"/>
    <property type="project" value="UniProtKB-SubCell"/>
</dbReference>
<dbReference type="AlphaFoldDB" id="A0A915YFA5"/>